<gene>
    <name evidence="2" type="ORF">Ga0061067_10556</name>
</gene>
<accession>A0A0K6HZD2</accession>
<organism evidence="2 3">
    <name type="scientific">Pannonibacter indicus</name>
    <dbReference type="NCBI Taxonomy" id="466044"/>
    <lineage>
        <taxon>Bacteria</taxon>
        <taxon>Pseudomonadati</taxon>
        <taxon>Pseudomonadota</taxon>
        <taxon>Alphaproteobacteria</taxon>
        <taxon>Hyphomicrobiales</taxon>
        <taxon>Stappiaceae</taxon>
        <taxon>Pannonibacter</taxon>
    </lineage>
</organism>
<keyword evidence="3" id="KW-1185">Reference proteome</keyword>
<dbReference type="PANTHER" id="PTHR46018">
    <property type="entry name" value="ZINC PHOSPHODIESTERASE ELAC PROTEIN 1"/>
    <property type="match status" value="1"/>
</dbReference>
<dbReference type="InterPro" id="IPR036866">
    <property type="entry name" value="RibonucZ/Hydroxyglut_hydro"/>
</dbReference>
<dbReference type="InterPro" id="IPR001279">
    <property type="entry name" value="Metallo-B-lactamas"/>
</dbReference>
<dbReference type="OrthoDB" id="9803916at2"/>
<sequence>MAEDFWLRCWGVRGSTPTPGAGTLKYGGETACFELRAGDALVLVDCGSGARKLGAGLCTQGSRSFDLLFTHTHLDHICGLPFFKPAYDPAFTINAWAGHFQDDTDLTDIICRIMSPPIFPVAANTLKAVTFRSFRAGENLPRQDGLSIRTIRLNHPGGACGYRFDFQGKSICIITDHEHGDPEIDANVERFVAGADVMIYDAMFTDEEYPTYRGWGHSTWQKAVELSQKAGVKTPVLFHHDPRRMDDGMDEIAAAASAAYPGCLTAMEGMILRP</sequence>
<dbReference type="CDD" id="cd07715">
    <property type="entry name" value="TaR3-like_MBL-fold"/>
    <property type="match status" value="1"/>
</dbReference>
<name>A0A0K6HZD2_9HYPH</name>
<evidence type="ECO:0000259" key="1">
    <source>
        <dbReference type="Pfam" id="PF12706"/>
    </source>
</evidence>
<reference evidence="3" key="1">
    <citation type="submission" date="2015-08" db="EMBL/GenBank/DDBJ databases">
        <authorList>
            <person name="Varghese N."/>
        </authorList>
    </citation>
    <scope>NUCLEOTIDE SEQUENCE [LARGE SCALE GENOMIC DNA]</scope>
    <source>
        <strain evidence="3">DSM 23407</strain>
    </source>
</reference>
<dbReference type="Pfam" id="PF12706">
    <property type="entry name" value="Lactamase_B_2"/>
    <property type="match status" value="1"/>
</dbReference>
<evidence type="ECO:0000313" key="3">
    <source>
        <dbReference type="Proteomes" id="UP000183900"/>
    </source>
</evidence>
<dbReference type="EMBL" id="CYHE01000005">
    <property type="protein sequence ID" value="CUA96168.1"/>
    <property type="molecule type" value="Genomic_DNA"/>
</dbReference>
<dbReference type="GO" id="GO:0042781">
    <property type="term" value="F:3'-tRNA processing endoribonuclease activity"/>
    <property type="evidence" value="ECO:0007669"/>
    <property type="project" value="TreeGrafter"/>
</dbReference>
<feature type="domain" description="Metallo-beta-lactamase" evidence="1">
    <location>
        <begin position="42"/>
        <end position="240"/>
    </location>
</feature>
<proteinExistence type="predicted"/>
<dbReference type="AlphaFoldDB" id="A0A0K6HZD2"/>
<dbReference type="Gene3D" id="3.60.15.10">
    <property type="entry name" value="Ribonuclease Z/Hydroxyacylglutathione hydrolase-like"/>
    <property type="match status" value="1"/>
</dbReference>
<dbReference type="PANTHER" id="PTHR46018:SF2">
    <property type="entry name" value="ZINC PHOSPHODIESTERASE ELAC PROTEIN 1"/>
    <property type="match status" value="1"/>
</dbReference>
<dbReference type="RefSeq" id="WP_055455578.1">
    <property type="nucleotide sequence ID" value="NZ_CYHE01000005.1"/>
</dbReference>
<dbReference type="SUPFAM" id="SSF56281">
    <property type="entry name" value="Metallo-hydrolase/oxidoreductase"/>
    <property type="match status" value="1"/>
</dbReference>
<evidence type="ECO:0000313" key="2">
    <source>
        <dbReference type="EMBL" id="CUA96168.1"/>
    </source>
</evidence>
<protein>
    <submittedName>
        <fullName evidence="2">Phosphoribosyl 1,2-cyclic phosphodiesterase</fullName>
    </submittedName>
</protein>
<dbReference type="Proteomes" id="UP000183900">
    <property type="component" value="Unassembled WGS sequence"/>
</dbReference>